<comment type="caution">
    <text evidence="1">The sequence shown here is derived from an EMBL/GenBank/DDBJ whole genome shotgun (WGS) entry which is preliminary data.</text>
</comment>
<keyword evidence="2" id="KW-1185">Reference proteome</keyword>
<dbReference type="Proteomes" id="UP001595969">
    <property type="component" value="Unassembled WGS sequence"/>
</dbReference>
<reference evidence="2" key="1">
    <citation type="journal article" date="2019" name="Int. J. Syst. Evol. Microbiol.">
        <title>The Global Catalogue of Microorganisms (GCM) 10K type strain sequencing project: providing services to taxonomists for standard genome sequencing and annotation.</title>
        <authorList>
            <consortium name="The Broad Institute Genomics Platform"/>
            <consortium name="The Broad Institute Genome Sequencing Center for Infectious Disease"/>
            <person name="Wu L."/>
            <person name="Ma J."/>
        </authorList>
    </citation>
    <scope>NUCLEOTIDE SEQUENCE [LARGE SCALE GENOMIC DNA]</scope>
    <source>
        <strain evidence="2">CGMCC 1.19032</strain>
    </source>
</reference>
<evidence type="ECO:0008006" key="3">
    <source>
        <dbReference type="Google" id="ProtNLM"/>
    </source>
</evidence>
<sequence length="58" mass="6609">MKNKNEVVPIQFVEKPAAPSKPASAKLALRLKQPNGKEIYIYNGINQYILREVLKELN</sequence>
<evidence type="ECO:0000313" key="2">
    <source>
        <dbReference type="Proteomes" id="UP001595969"/>
    </source>
</evidence>
<proteinExistence type="predicted"/>
<evidence type="ECO:0000313" key="1">
    <source>
        <dbReference type="EMBL" id="MFC4720640.1"/>
    </source>
</evidence>
<organism evidence="1 2">
    <name type="scientific">Enterococcus lemanii</name>
    <dbReference type="NCBI Taxonomy" id="1159752"/>
    <lineage>
        <taxon>Bacteria</taxon>
        <taxon>Bacillati</taxon>
        <taxon>Bacillota</taxon>
        <taxon>Bacilli</taxon>
        <taxon>Lactobacillales</taxon>
        <taxon>Enterococcaceae</taxon>
        <taxon>Enterococcus</taxon>
    </lineage>
</organism>
<accession>A0ABV9MYJ9</accession>
<dbReference type="RefSeq" id="WP_379962538.1">
    <property type="nucleotide sequence ID" value="NZ_JBHSGS010000065.1"/>
</dbReference>
<protein>
    <recommendedName>
        <fullName evidence="3">Transposase</fullName>
    </recommendedName>
</protein>
<gene>
    <name evidence="1" type="ORF">ACFO5I_12990</name>
</gene>
<dbReference type="EMBL" id="JBHSGS010000065">
    <property type="protein sequence ID" value="MFC4720640.1"/>
    <property type="molecule type" value="Genomic_DNA"/>
</dbReference>
<name>A0ABV9MYJ9_9ENTE</name>